<dbReference type="SUPFAM" id="SSF55797">
    <property type="entry name" value="PR-1-like"/>
    <property type="match status" value="1"/>
</dbReference>
<dbReference type="Pfam" id="PF11790">
    <property type="entry name" value="Glyco_hydro_cc"/>
    <property type="match status" value="1"/>
</dbReference>
<dbReference type="GO" id="GO:0009277">
    <property type="term" value="C:fungal-type cell wall"/>
    <property type="evidence" value="ECO:0007669"/>
    <property type="project" value="TreeGrafter"/>
</dbReference>
<dbReference type="CDD" id="cd05382">
    <property type="entry name" value="CAP_GAPR1-like"/>
    <property type="match status" value="1"/>
</dbReference>
<proteinExistence type="predicted"/>
<sequence>MVIKKRQILWDWTNSSGPGNPGVPDKLNQVPFGNNSPVASVINWNAWVPPELNGRVPFRPMVRVLESTQGNDWAMIQNSNAPIILYFNEPERAGITPERASDIWRQQMLPLRKNKGKKLGSPAVASDDQGRQWIEKFMSLVGNDKPDYLCLHYYSQNADEAIKYLQTMHGKWPNLKVMVTEIACIDRNYQNVLNFTVKICNWMDSQDWIFEYGLFDFQRKVADGFVSPAAQLMDANGNFTELGKIYVNQQPMKLPGQAIASLAASGAVHTAKGNGVQAIANVSKLTATTALGPDKQNALDAHNNKRRAKGLQPLAWDNQLEQNALAYAQHLAQIGKLEHSSGDARPNQGENLAWASASSTPLLMSANMWLAEEKNYHGEPIGQGDFGSYGHYTQCMWKSTTKVGMASAKDAKGGVYVVGRYSPPGNWTGQKPY</sequence>
<protein>
    <recommendedName>
        <fullName evidence="1">SCP domain-containing protein</fullName>
    </recommendedName>
</protein>
<feature type="domain" description="SCP" evidence="1">
    <location>
        <begin position="293"/>
        <end position="429"/>
    </location>
</feature>
<dbReference type="InterPro" id="IPR017853">
    <property type="entry name" value="GH"/>
</dbReference>
<dbReference type="SUPFAM" id="SSF51445">
    <property type="entry name" value="(Trans)glycosidases"/>
    <property type="match status" value="1"/>
</dbReference>
<dbReference type="EMBL" id="JANPWZ010000191">
    <property type="protein sequence ID" value="KAJ3578614.1"/>
    <property type="molecule type" value="Genomic_DNA"/>
</dbReference>
<dbReference type="InterPro" id="IPR001283">
    <property type="entry name" value="CRISP-related"/>
</dbReference>
<dbReference type="Gene3D" id="3.40.33.10">
    <property type="entry name" value="CAP"/>
    <property type="match status" value="1"/>
</dbReference>
<dbReference type="Pfam" id="PF00188">
    <property type="entry name" value="CAP"/>
    <property type="match status" value="1"/>
</dbReference>
<dbReference type="InterPro" id="IPR053183">
    <property type="entry name" value="ASL1"/>
</dbReference>
<gene>
    <name evidence="2" type="ORF">NPX13_g1955</name>
</gene>
<evidence type="ECO:0000313" key="2">
    <source>
        <dbReference type="EMBL" id="KAJ3578614.1"/>
    </source>
</evidence>
<dbReference type="PRINTS" id="PR00837">
    <property type="entry name" value="V5TPXLIKE"/>
</dbReference>
<dbReference type="AlphaFoldDB" id="A0A9W8NL42"/>
<evidence type="ECO:0000313" key="3">
    <source>
        <dbReference type="Proteomes" id="UP001148614"/>
    </source>
</evidence>
<dbReference type="InterPro" id="IPR024655">
    <property type="entry name" value="Asl1_glyco_hydro_catalytic"/>
</dbReference>
<dbReference type="Proteomes" id="UP001148614">
    <property type="component" value="Unassembled WGS sequence"/>
</dbReference>
<dbReference type="InterPro" id="IPR035940">
    <property type="entry name" value="CAP_sf"/>
</dbReference>
<comment type="caution">
    <text evidence="2">The sequence shown here is derived from an EMBL/GenBank/DDBJ whole genome shotgun (WGS) entry which is preliminary data.</text>
</comment>
<dbReference type="SMART" id="SM00198">
    <property type="entry name" value="SCP"/>
    <property type="match status" value="1"/>
</dbReference>
<accession>A0A9W8NL42</accession>
<reference evidence="2" key="1">
    <citation type="submission" date="2022-07" db="EMBL/GenBank/DDBJ databases">
        <title>Genome Sequence of Xylaria arbuscula.</title>
        <authorList>
            <person name="Buettner E."/>
        </authorList>
    </citation>
    <scope>NUCLEOTIDE SEQUENCE</scope>
    <source>
        <strain evidence="2">VT107</strain>
    </source>
</reference>
<name>A0A9W8NL42_9PEZI</name>
<dbReference type="PANTHER" id="PTHR34154">
    <property type="entry name" value="ALKALI-SENSITIVE LINKAGE PROTEIN 1"/>
    <property type="match status" value="1"/>
</dbReference>
<dbReference type="GO" id="GO:0071966">
    <property type="term" value="P:fungal-type cell wall polysaccharide metabolic process"/>
    <property type="evidence" value="ECO:0007669"/>
    <property type="project" value="TreeGrafter"/>
</dbReference>
<keyword evidence="3" id="KW-1185">Reference proteome</keyword>
<organism evidence="2 3">
    <name type="scientific">Xylaria arbuscula</name>
    <dbReference type="NCBI Taxonomy" id="114810"/>
    <lineage>
        <taxon>Eukaryota</taxon>
        <taxon>Fungi</taxon>
        <taxon>Dikarya</taxon>
        <taxon>Ascomycota</taxon>
        <taxon>Pezizomycotina</taxon>
        <taxon>Sordariomycetes</taxon>
        <taxon>Xylariomycetidae</taxon>
        <taxon>Xylariales</taxon>
        <taxon>Xylariaceae</taxon>
        <taxon>Xylaria</taxon>
    </lineage>
</organism>
<dbReference type="InterPro" id="IPR014044">
    <property type="entry name" value="CAP_dom"/>
</dbReference>
<evidence type="ECO:0000259" key="1">
    <source>
        <dbReference type="SMART" id="SM00198"/>
    </source>
</evidence>
<dbReference type="PANTHER" id="PTHR34154:SF3">
    <property type="entry name" value="ALKALI-SENSITIVE LINKAGE PROTEIN 1"/>
    <property type="match status" value="1"/>
</dbReference>
<dbReference type="InterPro" id="IPR034113">
    <property type="entry name" value="SCP_GAPR1-like"/>
</dbReference>
<dbReference type="VEuPathDB" id="FungiDB:F4678DRAFT_482182"/>